<dbReference type="PANTHER" id="PTHR36173:SF2">
    <property type="entry name" value="RIBONUCLEASE VAPC16"/>
    <property type="match status" value="1"/>
</dbReference>
<accession>A0A4U0QU30</accession>
<organism evidence="2 3">
    <name type="scientific">Paracoccus hibiscisoli</name>
    <dbReference type="NCBI Taxonomy" id="2023261"/>
    <lineage>
        <taxon>Bacteria</taxon>
        <taxon>Pseudomonadati</taxon>
        <taxon>Pseudomonadota</taxon>
        <taxon>Alphaproteobacteria</taxon>
        <taxon>Rhodobacterales</taxon>
        <taxon>Paracoccaceae</taxon>
        <taxon>Paracoccus</taxon>
    </lineage>
</organism>
<dbReference type="OrthoDB" id="9798990at2"/>
<dbReference type="AlphaFoldDB" id="A0A4U0QU30"/>
<dbReference type="Gene3D" id="3.40.50.1010">
    <property type="entry name" value="5'-nuclease"/>
    <property type="match status" value="1"/>
</dbReference>
<evidence type="ECO:0000259" key="1">
    <source>
        <dbReference type="Pfam" id="PF01850"/>
    </source>
</evidence>
<dbReference type="RefSeq" id="WP_136856036.1">
    <property type="nucleotide sequence ID" value="NZ_CALEYR010000112.1"/>
</dbReference>
<dbReference type="InterPro" id="IPR002716">
    <property type="entry name" value="PIN_dom"/>
</dbReference>
<proteinExistence type="predicted"/>
<dbReference type="CDD" id="cd09872">
    <property type="entry name" value="PIN_Sll0205-like"/>
    <property type="match status" value="1"/>
</dbReference>
<gene>
    <name evidence="2" type="ORF">FA740_06860</name>
</gene>
<dbReference type="InterPro" id="IPR052919">
    <property type="entry name" value="TA_system_RNase"/>
</dbReference>
<dbReference type="Proteomes" id="UP000306223">
    <property type="component" value="Unassembled WGS sequence"/>
</dbReference>
<reference evidence="2 3" key="1">
    <citation type="submission" date="2019-04" db="EMBL/GenBank/DDBJ databases">
        <authorList>
            <person name="Li J."/>
        </authorList>
    </citation>
    <scope>NUCLEOTIDE SEQUENCE [LARGE SCALE GENOMIC DNA]</scope>
    <source>
        <strain evidence="2 3">CCTCC AB2016182</strain>
    </source>
</reference>
<dbReference type="Pfam" id="PF01850">
    <property type="entry name" value="PIN"/>
    <property type="match status" value="1"/>
</dbReference>
<comment type="caution">
    <text evidence="2">The sequence shown here is derived from an EMBL/GenBank/DDBJ whole genome shotgun (WGS) entry which is preliminary data.</text>
</comment>
<keyword evidence="3" id="KW-1185">Reference proteome</keyword>
<dbReference type="EMBL" id="SUNH01000008">
    <property type="protein sequence ID" value="TJZ85599.1"/>
    <property type="molecule type" value="Genomic_DNA"/>
</dbReference>
<dbReference type="PANTHER" id="PTHR36173">
    <property type="entry name" value="RIBONUCLEASE VAPC16-RELATED"/>
    <property type="match status" value="1"/>
</dbReference>
<dbReference type="SUPFAM" id="SSF88723">
    <property type="entry name" value="PIN domain-like"/>
    <property type="match status" value="1"/>
</dbReference>
<dbReference type="InterPro" id="IPR029060">
    <property type="entry name" value="PIN-like_dom_sf"/>
</dbReference>
<dbReference type="InterPro" id="IPR041705">
    <property type="entry name" value="PIN_Sll0205"/>
</dbReference>
<evidence type="ECO:0000313" key="3">
    <source>
        <dbReference type="Proteomes" id="UP000306223"/>
    </source>
</evidence>
<protein>
    <submittedName>
        <fullName evidence="2">Type II toxin-antitoxin system VapC family toxin</fullName>
    </submittedName>
</protein>
<feature type="domain" description="PIN" evidence="1">
    <location>
        <begin position="3"/>
        <end position="119"/>
    </location>
</feature>
<sequence length="128" mass="13980">MNYLIDTHVLLWAAFQSSRMPAAAHRLMSDPRHALWFSAASIWEVSIKRALNRPDFTVDPGVLRAGLLSNGYDELAIESRHCLALSALPPLHSDPFDRLLLAQAITEGMVLLTADSAIAGYGGPVEKV</sequence>
<name>A0A4U0QU30_9RHOB</name>
<evidence type="ECO:0000313" key="2">
    <source>
        <dbReference type="EMBL" id="TJZ85599.1"/>
    </source>
</evidence>